<comment type="caution">
    <text evidence="1">The sequence shown here is derived from an EMBL/GenBank/DDBJ whole genome shotgun (WGS) entry which is preliminary data.</text>
</comment>
<dbReference type="EMBL" id="ACMP01000044">
    <property type="protein sequence ID" value="EEL71873.1"/>
    <property type="molecule type" value="Genomic_DNA"/>
</dbReference>
<sequence>MKAMFRYFKFKLNDTVQFAENDGHMYRIVGYRLEKGFYPKDEWTHIIYELLRDFDGYTMDAEEEELVKVIQVEDEYYKIQEVSGYRYPVKMKQKQQVMKGEKIDDLLDTYNDYKRLADFFKDLLYEQKAEEVLQEMKRLRA</sequence>
<name>C2XR27_BACMY</name>
<reference evidence="1" key="1">
    <citation type="journal article" date="2012" name="Genome Res.">
        <title>Genomic characterization of the Bacillus cereus sensu lato species: Backdrop to the evolution of Bacillus anthracis.</title>
        <authorList>
            <person name="Zwick M.E."/>
            <person name="Joseph S.J."/>
            <person name="Didelot X."/>
            <person name="Chen P.E."/>
            <person name="Bishop-Lilly K.A."/>
            <person name="Stewart A.C."/>
            <person name="Willner K."/>
            <person name="Nolan N."/>
            <person name="Lentz S."/>
            <person name="Thomason M.K."/>
            <person name="Sozhamannan S."/>
            <person name="Mateczun A.J."/>
            <person name="Du L."/>
            <person name="Read T.D."/>
        </authorList>
    </citation>
    <scope>NUCLEOTIDE SEQUENCE [LARGE SCALE GENOMIC DNA]</scope>
    <source>
        <strain evidence="1">AH603</strain>
    </source>
</reference>
<protein>
    <recommendedName>
        <fullName evidence="2">Histidinol dehydrogenase</fullName>
    </recommendedName>
</protein>
<gene>
    <name evidence="1" type="ORF">bcere0026_11360</name>
</gene>
<dbReference type="Proteomes" id="UP000001753">
    <property type="component" value="Chromosome"/>
</dbReference>
<dbReference type="HOGENOM" id="CLU_2080074_0_0_9"/>
<dbReference type="AlphaFoldDB" id="C2XR27"/>
<evidence type="ECO:0000313" key="1">
    <source>
        <dbReference type="EMBL" id="EEL71873.1"/>
    </source>
</evidence>
<proteinExistence type="predicted"/>
<organism evidence="1">
    <name type="scientific">Bacillus mycoides</name>
    <dbReference type="NCBI Taxonomy" id="1405"/>
    <lineage>
        <taxon>Bacteria</taxon>
        <taxon>Bacillati</taxon>
        <taxon>Bacillota</taxon>
        <taxon>Bacilli</taxon>
        <taxon>Bacillales</taxon>
        <taxon>Bacillaceae</taxon>
        <taxon>Bacillus</taxon>
        <taxon>Bacillus cereus group</taxon>
    </lineage>
</organism>
<evidence type="ECO:0008006" key="2">
    <source>
        <dbReference type="Google" id="ProtNLM"/>
    </source>
</evidence>
<accession>C2XR27</accession>